<accession>A0A383RBV6</accession>
<proteinExistence type="predicted"/>
<sequence>MFFVHAPFILHSLRGHLGRLDLQLVVRKDIVQITRGDEEFVTTSRKGSKEEYKNKKSATHFA</sequence>
<dbReference type="EMBL" id="LS992241">
    <property type="protein sequence ID" value="SYX84082.1"/>
    <property type="molecule type" value="Genomic_DNA"/>
</dbReference>
<dbReference type="Proteomes" id="UP000304148">
    <property type="component" value="Chromosome"/>
</dbReference>
<organism evidence="1 2">
    <name type="scientific">Paenibacillus alvei</name>
    <name type="common">Bacillus alvei</name>
    <dbReference type="NCBI Taxonomy" id="44250"/>
    <lineage>
        <taxon>Bacteria</taxon>
        <taxon>Bacillati</taxon>
        <taxon>Bacillota</taxon>
        <taxon>Bacilli</taxon>
        <taxon>Bacillales</taxon>
        <taxon>Paenibacillaceae</taxon>
        <taxon>Paenibacillus</taxon>
    </lineage>
</organism>
<name>A0A383RBV6_PAEAL</name>
<gene>
    <name evidence="1" type="ORF">PBLR_12504</name>
</gene>
<dbReference type="AlphaFoldDB" id="A0A383RBV6"/>
<reference evidence="2" key="1">
    <citation type="submission" date="2018-08" db="EMBL/GenBank/DDBJ databases">
        <authorList>
            <person name="Chevrot R."/>
        </authorList>
    </citation>
    <scope>NUCLEOTIDE SEQUENCE [LARGE SCALE GENOMIC DNA]</scope>
</reference>
<evidence type="ECO:0000313" key="2">
    <source>
        <dbReference type="Proteomes" id="UP000304148"/>
    </source>
</evidence>
<protein>
    <submittedName>
        <fullName evidence="1">Uncharacterized protein</fullName>
    </submittedName>
</protein>
<evidence type="ECO:0000313" key="1">
    <source>
        <dbReference type="EMBL" id="SYX84082.1"/>
    </source>
</evidence>